<comment type="similarity">
    <text evidence="9">Belongs to the GSP H family.</text>
</comment>
<comment type="subcellular location">
    <subcellularLocation>
        <location evidence="1">Cell inner membrane</location>
        <topology evidence="1">Single-pass membrane protein</topology>
    </subcellularLocation>
</comment>
<dbReference type="InterPro" id="IPR045584">
    <property type="entry name" value="Pilin-like"/>
</dbReference>
<dbReference type="InterPro" id="IPR022346">
    <property type="entry name" value="T2SS_GspH"/>
</dbReference>
<keyword evidence="4" id="KW-0488">Methylation</keyword>
<reference evidence="13 14" key="1">
    <citation type="submission" date="2020-02" db="EMBL/GenBank/DDBJ databases">
        <title>Tigecycline-resistant Acinetobacter species from pigs and migratory birds.</title>
        <authorList>
            <person name="Chen C."/>
            <person name="Sun J."/>
            <person name="Liao X.-P."/>
            <person name="Liu Y.-H."/>
        </authorList>
    </citation>
    <scope>NUCLEOTIDE SEQUENCE [LARGE SCALE GENOMIC DNA]</scope>
    <source>
        <strain evidence="13 14">C15_T</strain>
    </source>
</reference>
<dbReference type="InterPro" id="IPR012902">
    <property type="entry name" value="N_methyl_site"/>
</dbReference>
<dbReference type="NCBIfam" id="TIGR02532">
    <property type="entry name" value="IV_pilin_GFxxxE"/>
    <property type="match status" value="1"/>
</dbReference>
<name>A0A7S7AET9_9GAMM</name>
<dbReference type="SUPFAM" id="SSF54523">
    <property type="entry name" value="Pili subunits"/>
    <property type="match status" value="1"/>
</dbReference>
<keyword evidence="6 11" id="KW-0812">Transmembrane</keyword>
<sequence length="146" mass="16042">MQRRQNGFTLIELMVTIAILGIIATMAAPSFNNMIMNQNLKASTNSLVQEIKKARATAILNKQSVTLNLDSTNSDTYSSLNWAPSGDVRLKDSLHTQLIFDGNGQLTTFNTFSEIELCKKNGVTDSKKITLTLLGQVEKIEEGTCT</sequence>
<dbReference type="EMBL" id="CP048654">
    <property type="protein sequence ID" value="QOW43159.1"/>
    <property type="molecule type" value="Genomic_DNA"/>
</dbReference>
<evidence type="ECO:0000256" key="7">
    <source>
        <dbReference type="ARBA" id="ARBA00022989"/>
    </source>
</evidence>
<keyword evidence="8 11" id="KW-0472">Membrane</keyword>
<gene>
    <name evidence="13" type="ORF">G0027_10020</name>
</gene>
<evidence type="ECO:0000256" key="6">
    <source>
        <dbReference type="ARBA" id="ARBA00022692"/>
    </source>
</evidence>
<dbReference type="GO" id="GO:0015627">
    <property type="term" value="C:type II protein secretion system complex"/>
    <property type="evidence" value="ECO:0007669"/>
    <property type="project" value="InterPro"/>
</dbReference>
<dbReference type="Proteomes" id="UP000593812">
    <property type="component" value="Chromosome"/>
</dbReference>
<keyword evidence="3" id="KW-1003">Cell membrane</keyword>
<accession>A0A7S7AET9</accession>
<evidence type="ECO:0000256" key="5">
    <source>
        <dbReference type="ARBA" id="ARBA00022519"/>
    </source>
</evidence>
<evidence type="ECO:0000259" key="12">
    <source>
        <dbReference type="Pfam" id="PF12019"/>
    </source>
</evidence>
<evidence type="ECO:0000313" key="13">
    <source>
        <dbReference type="EMBL" id="QOW43159.1"/>
    </source>
</evidence>
<dbReference type="GO" id="GO:0015628">
    <property type="term" value="P:protein secretion by the type II secretion system"/>
    <property type="evidence" value="ECO:0007669"/>
    <property type="project" value="InterPro"/>
</dbReference>
<dbReference type="RefSeq" id="WP_180192307.1">
    <property type="nucleotide sequence ID" value="NZ_CP048654.1"/>
</dbReference>
<evidence type="ECO:0000256" key="2">
    <source>
        <dbReference type="ARBA" id="ARBA00021549"/>
    </source>
</evidence>
<evidence type="ECO:0000256" key="9">
    <source>
        <dbReference type="ARBA" id="ARBA00025772"/>
    </source>
</evidence>
<feature type="transmembrane region" description="Helical" evidence="11">
    <location>
        <begin position="7"/>
        <end position="28"/>
    </location>
</feature>
<dbReference type="Gene3D" id="3.30.700.10">
    <property type="entry name" value="Glycoprotein, Type 4 Pilin"/>
    <property type="match status" value="1"/>
</dbReference>
<evidence type="ECO:0000313" key="14">
    <source>
        <dbReference type="Proteomes" id="UP000593812"/>
    </source>
</evidence>
<dbReference type="Pfam" id="PF12019">
    <property type="entry name" value="GspH"/>
    <property type="match status" value="1"/>
</dbReference>
<dbReference type="Pfam" id="PF07963">
    <property type="entry name" value="N_methyl"/>
    <property type="match status" value="1"/>
</dbReference>
<evidence type="ECO:0000256" key="8">
    <source>
        <dbReference type="ARBA" id="ARBA00023136"/>
    </source>
</evidence>
<keyword evidence="7 11" id="KW-1133">Transmembrane helix</keyword>
<proteinExistence type="inferred from homology"/>
<dbReference type="GO" id="GO:0005886">
    <property type="term" value="C:plasma membrane"/>
    <property type="evidence" value="ECO:0007669"/>
    <property type="project" value="UniProtKB-SubCell"/>
</dbReference>
<evidence type="ECO:0000256" key="1">
    <source>
        <dbReference type="ARBA" id="ARBA00004377"/>
    </source>
</evidence>
<keyword evidence="5" id="KW-0997">Cell inner membrane</keyword>
<organism evidence="13 14">
    <name type="scientific">Acinetobacter indicus</name>
    <dbReference type="NCBI Taxonomy" id="756892"/>
    <lineage>
        <taxon>Bacteria</taxon>
        <taxon>Pseudomonadati</taxon>
        <taxon>Pseudomonadota</taxon>
        <taxon>Gammaproteobacteria</taxon>
        <taxon>Moraxellales</taxon>
        <taxon>Moraxellaceae</taxon>
        <taxon>Acinetobacter</taxon>
    </lineage>
</organism>
<feature type="domain" description="General secretion pathway GspH" evidence="12">
    <location>
        <begin position="44"/>
        <end position="135"/>
    </location>
</feature>
<evidence type="ECO:0000256" key="11">
    <source>
        <dbReference type="SAM" id="Phobius"/>
    </source>
</evidence>
<dbReference type="AlphaFoldDB" id="A0A7S7AET9"/>
<evidence type="ECO:0000256" key="4">
    <source>
        <dbReference type="ARBA" id="ARBA00022481"/>
    </source>
</evidence>
<evidence type="ECO:0000256" key="3">
    <source>
        <dbReference type="ARBA" id="ARBA00022475"/>
    </source>
</evidence>
<protein>
    <recommendedName>
        <fullName evidence="2">Type II secretion system protein H</fullName>
    </recommendedName>
    <alternativeName>
        <fullName evidence="10">General secretion pathway protein H</fullName>
    </alternativeName>
</protein>
<evidence type="ECO:0000256" key="10">
    <source>
        <dbReference type="ARBA" id="ARBA00030775"/>
    </source>
</evidence>